<accession>A0A0D3ASE7</accession>
<evidence type="ECO:0000313" key="2">
    <source>
        <dbReference type="Proteomes" id="UP000032141"/>
    </source>
</evidence>
<proteinExistence type="predicted"/>
<keyword evidence="2" id="KW-1185">Reference proteome</keyword>
<evidence type="ECO:0000313" key="1">
    <source>
        <dbReference type="EnsemblPlants" id="Bo2g100710.1"/>
    </source>
</evidence>
<sequence length="49" mass="5578">MALSVSNRKGKQQTLDSISLLLPSSARSQSRRIERLRVLHSFVYHGPKK</sequence>
<protein>
    <submittedName>
        <fullName evidence="1">Uncharacterized protein</fullName>
    </submittedName>
</protein>
<dbReference type="EnsemblPlants" id="Bo2g100710.1">
    <property type="protein sequence ID" value="Bo2g100710.1"/>
    <property type="gene ID" value="Bo2g100710"/>
</dbReference>
<dbReference type="Proteomes" id="UP000032141">
    <property type="component" value="Chromosome C2"/>
</dbReference>
<dbReference type="Gramene" id="Bo2g100710.1">
    <property type="protein sequence ID" value="Bo2g100710.1"/>
    <property type="gene ID" value="Bo2g100710"/>
</dbReference>
<name>A0A0D3ASE7_BRAOL</name>
<organism evidence="1 2">
    <name type="scientific">Brassica oleracea var. oleracea</name>
    <dbReference type="NCBI Taxonomy" id="109376"/>
    <lineage>
        <taxon>Eukaryota</taxon>
        <taxon>Viridiplantae</taxon>
        <taxon>Streptophyta</taxon>
        <taxon>Embryophyta</taxon>
        <taxon>Tracheophyta</taxon>
        <taxon>Spermatophyta</taxon>
        <taxon>Magnoliopsida</taxon>
        <taxon>eudicotyledons</taxon>
        <taxon>Gunneridae</taxon>
        <taxon>Pentapetalae</taxon>
        <taxon>rosids</taxon>
        <taxon>malvids</taxon>
        <taxon>Brassicales</taxon>
        <taxon>Brassicaceae</taxon>
        <taxon>Brassiceae</taxon>
        <taxon>Brassica</taxon>
    </lineage>
</organism>
<reference evidence="1 2" key="1">
    <citation type="journal article" date="2014" name="Genome Biol.">
        <title>Transcriptome and methylome profiling reveals relics of genome dominance in the mesopolyploid Brassica oleracea.</title>
        <authorList>
            <person name="Parkin I.A."/>
            <person name="Koh C."/>
            <person name="Tang H."/>
            <person name="Robinson S.J."/>
            <person name="Kagale S."/>
            <person name="Clarke W.E."/>
            <person name="Town C.D."/>
            <person name="Nixon J."/>
            <person name="Krishnakumar V."/>
            <person name="Bidwell S.L."/>
            <person name="Denoeud F."/>
            <person name="Belcram H."/>
            <person name="Links M.G."/>
            <person name="Just J."/>
            <person name="Clarke C."/>
            <person name="Bender T."/>
            <person name="Huebert T."/>
            <person name="Mason A.S."/>
            <person name="Pires J.C."/>
            <person name="Barker G."/>
            <person name="Moore J."/>
            <person name="Walley P.G."/>
            <person name="Manoli S."/>
            <person name="Batley J."/>
            <person name="Edwards D."/>
            <person name="Nelson M.N."/>
            <person name="Wang X."/>
            <person name="Paterson A.H."/>
            <person name="King G."/>
            <person name="Bancroft I."/>
            <person name="Chalhoub B."/>
            <person name="Sharpe A.G."/>
        </authorList>
    </citation>
    <scope>NUCLEOTIDE SEQUENCE</scope>
    <source>
        <strain evidence="1 2">cv. TO1000</strain>
    </source>
</reference>
<reference evidence="1" key="2">
    <citation type="submission" date="2015-03" db="UniProtKB">
        <authorList>
            <consortium name="EnsemblPlants"/>
        </authorList>
    </citation>
    <scope>IDENTIFICATION</scope>
</reference>
<dbReference type="AlphaFoldDB" id="A0A0D3ASE7"/>
<dbReference type="HOGENOM" id="CLU_3144795_0_0_1"/>